<evidence type="ECO:0000313" key="1">
    <source>
        <dbReference type="EMBL" id="TKR72981.1"/>
    </source>
</evidence>
<organism evidence="1 2">
    <name type="scientific">Steinernema carpocapsae</name>
    <name type="common">Entomopathogenic nematode</name>
    <dbReference type="NCBI Taxonomy" id="34508"/>
    <lineage>
        <taxon>Eukaryota</taxon>
        <taxon>Metazoa</taxon>
        <taxon>Ecdysozoa</taxon>
        <taxon>Nematoda</taxon>
        <taxon>Chromadorea</taxon>
        <taxon>Rhabditida</taxon>
        <taxon>Tylenchina</taxon>
        <taxon>Panagrolaimomorpha</taxon>
        <taxon>Strongyloidoidea</taxon>
        <taxon>Steinernematidae</taxon>
        <taxon>Steinernema</taxon>
    </lineage>
</organism>
<keyword evidence="2" id="KW-1185">Reference proteome</keyword>
<dbReference type="Proteomes" id="UP000298663">
    <property type="component" value="Unassembled WGS sequence"/>
</dbReference>
<reference evidence="1 2" key="2">
    <citation type="journal article" date="2019" name="G3 (Bethesda)">
        <title>Hybrid Assembly of the Genome of the Entomopathogenic Nematode Steinernema carpocapsae Identifies the X-Chromosome.</title>
        <authorList>
            <person name="Serra L."/>
            <person name="Macchietto M."/>
            <person name="Macias-Munoz A."/>
            <person name="McGill C.J."/>
            <person name="Rodriguez I.M."/>
            <person name="Rodriguez B."/>
            <person name="Murad R."/>
            <person name="Mortazavi A."/>
        </authorList>
    </citation>
    <scope>NUCLEOTIDE SEQUENCE [LARGE SCALE GENOMIC DNA]</scope>
    <source>
        <strain evidence="1 2">ALL</strain>
    </source>
</reference>
<reference evidence="1 2" key="1">
    <citation type="journal article" date="2015" name="Genome Biol.">
        <title>Comparative genomics of Steinernema reveals deeply conserved gene regulatory networks.</title>
        <authorList>
            <person name="Dillman A.R."/>
            <person name="Macchietto M."/>
            <person name="Porter C.F."/>
            <person name="Rogers A."/>
            <person name="Williams B."/>
            <person name="Antoshechkin I."/>
            <person name="Lee M.M."/>
            <person name="Goodwin Z."/>
            <person name="Lu X."/>
            <person name="Lewis E.E."/>
            <person name="Goodrich-Blair H."/>
            <person name="Stock S.P."/>
            <person name="Adams B.J."/>
            <person name="Sternberg P.W."/>
            <person name="Mortazavi A."/>
        </authorList>
    </citation>
    <scope>NUCLEOTIDE SEQUENCE [LARGE SCALE GENOMIC DNA]</scope>
    <source>
        <strain evidence="1 2">ALL</strain>
    </source>
</reference>
<comment type="caution">
    <text evidence="1">The sequence shown here is derived from an EMBL/GenBank/DDBJ whole genome shotgun (WGS) entry which is preliminary data.</text>
</comment>
<dbReference type="AlphaFoldDB" id="A0A4U5MTA3"/>
<sequence>MPPGRDDNRLFKLLLVFIVNNRVQVDLTVVKSVHFVLTTSLVEVFNMVKRNTIYEPSGYSLDDLDAVRDAHGFSDFISDPSPGLELA</sequence>
<dbReference type="EMBL" id="AZBU02000006">
    <property type="protein sequence ID" value="TKR72981.1"/>
    <property type="molecule type" value="Genomic_DNA"/>
</dbReference>
<name>A0A4U5MTA3_STECR</name>
<gene>
    <name evidence="1" type="ORF">L596_020355</name>
</gene>
<proteinExistence type="predicted"/>
<evidence type="ECO:0000313" key="2">
    <source>
        <dbReference type="Proteomes" id="UP000298663"/>
    </source>
</evidence>
<accession>A0A4U5MTA3</accession>
<protein>
    <submittedName>
        <fullName evidence="1">Uncharacterized protein</fullName>
    </submittedName>
</protein>